<proteinExistence type="predicted"/>
<protein>
    <submittedName>
        <fullName evidence="1">Uncharacterized protein</fullName>
    </submittedName>
</protein>
<comment type="caution">
    <text evidence="1">The sequence shown here is derived from an EMBL/GenBank/DDBJ whole genome shotgun (WGS) entry which is preliminary data.</text>
</comment>
<accession>A0ABX3UMD1</accession>
<keyword evidence="2" id="KW-1185">Reference proteome</keyword>
<evidence type="ECO:0000313" key="2">
    <source>
        <dbReference type="Proteomes" id="UP000193785"/>
    </source>
</evidence>
<gene>
    <name evidence="1" type="ORF">HA46_19240</name>
</gene>
<sequence>MIKDLALSLLFRSEVLKFGLDYAERRFKDISCVGPFSRAAAFHLFFEKKELIDIFRNKTSTLTEEERIGLINGLFRERCCDEALEAAEDLNRYYDYYNSKVILLFAKFYKLDMSLKDTDYFTLNQKKKNEVVNLIAEAISIFKLNEEVDVRLFNIFIPSLIYVKMTHAELEELCLENIEYVKSFNEDFCDDLKLKNNRRDFSEEHPINIIKKTEESKSFKDEVLERITRKKQVSYNEMKMAKALMPFDDFKRWVDEGIVIEGEFTSVGEKLNRIFVAAIIKDKDLTKRVLSEISQEDEKGLQLASSEFIKMLADSMQIIGLIYESCSLMLKYISGLNEFWCSPFIETLLFNLYRAARYKDLLQLSQSVNEQDKTIDFDNLVIFTHLYFNSAEVAYKLIEDYKHQKNIEFMRLRLLTLIKLNKPELISRDVDNYDYSLFSPPSPVIGNFVALLVNSNQMAAFEKIVVNWFIDSPEKNYRYVSEACLSLVLNENKVDFNPSYDVQGLSRGVQYRDGSKTLTKLISNQKSFSNPYILNPDTALAISLTNAKAGDKLNVGFKSIVVEEILPPYVAIHRLAIQIRDEFNDGSDSFQTFNVSSDPEELMLQLKRSLSVKQSSVESLQRIISNDIAPLSFRMFLIEKSDHVKAALSLLLNKNSSMKGFVDSGEEHSEAFCTDLITIVYSCLTSFSKFFIEKNIKLYIMQEDIDAINNWIERIDRDKYMVLGESESGEMFFNTAETIREHFGSFLGNLRDVCSILYPLNIIPDNYSQETIALAESFGQNYPKQVYAYKNCGLSYLSIDSQNCFLTKSLVPINLANSSKIFHDARDYVAFSEREEGLFLHIHGAMPYPLMIDDFVKLSTSENDKNGLHLSSLIKKYAGGYNNNIKLPHLMAALMANYCDKSLNDWNLNGLLYVNKPFGPRVDRVFNAAAKAIISSNEPGDKETKIAKFFVSLFFYNNYVKGFVRLVNHLAYDFCRGHFLNVPRVKKQIGRVLRGNVKL</sequence>
<evidence type="ECO:0000313" key="1">
    <source>
        <dbReference type="EMBL" id="ORM90761.1"/>
    </source>
</evidence>
<dbReference type="RefSeq" id="WP_084886264.1">
    <property type="nucleotide sequence ID" value="NZ_MLJJ01000057.1"/>
</dbReference>
<dbReference type="EMBL" id="MLJJ01000057">
    <property type="protein sequence ID" value="ORM90761.1"/>
    <property type="molecule type" value="Genomic_DNA"/>
</dbReference>
<name>A0ABX3UMD1_9GAMM</name>
<organism evidence="1 2">
    <name type="scientific">Pantoea septica</name>
    <dbReference type="NCBI Taxonomy" id="472695"/>
    <lineage>
        <taxon>Bacteria</taxon>
        <taxon>Pseudomonadati</taxon>
        <taxon>Pseudomonadota</taxon>
        <taxon>Gammaproteobacteria</taxon>
        <taxon>Enterobacterales</taxon>
        <taxon>Erwiniaceae</taxon>
        <taxon>Pantoea</taxon>
    </lineage>
</organism>
<dbReference type="Proteomes" id="UP000193785">
    <property type="component" value="Unassembled WGS sequence"/>
</dbReference>
<reference evidence="1 2" key="1">
    <citation type="journal article" date="2017" name="Antonie Van Leeuwenhoek">
        <title>Phylogenomic resolution of the bacterial genus Pantoea and its relationship with Erwinia and Tatumella.</title>
        <authorList>
            <person name="Palmer M."/>
            <person name="Steenkamp E.T."/>
            <person name="Coetzee M.P."/>
            <person name="Chan W.Y."/>
            <person name="van Zyl E."/>
            <person name="De Maayer P."/>
            <person name="Coutinho T.A."/>
            <person name="Blom J."/>
            <person name="Smits T.H."/>
            <person name="Duffy B."/>
            <person name="Venter S.N."/>
        </authorList>
    </citation>
    <scope>NUCLEOTIDE SEQUENCE [LARGE SCALE GENOMIC DNA]</scope>
    <source>
        <strain evidence="1 2">LMG 5345</strain>
    </source>
</reference>